<sequence>MPPLYQQKFATPVSLLPNENSGDTQNKRPSQPHHDTPDPKRRFTSPLPASQDVSRDSSRSPLPHSDWCSNGTTFCYGSVSKLML</sequence>
<organism evidence="2 3">
    <name type="scientific">Phaeosphaeria nodorum (strain SN15 / ATCC MYA-4574 / FGSC 10173)</name>
    <name type="common">Glume blotch fungus</name>
    <name type="synonym">Parastagonospora nodorum</name>
    <dbReference type="NCBI Taxonomy" id="321614"/>
    <lineage>
        <taxon>Eukaryota</taxon>
        <taxon>Fungi</taxon>
        <taxon>Dikarya</taxon>
        <taxon>Ascomycota</taxon>
        <taxon>Pezizomycotina</taxon>
        <taxon>Dothideomycetes</taxon>
        <taxon>Pleosporomycetidae</taxon>
        <taxon>Pleosporales</taxon>
        <taxon>Pleosporineae</taxon>
        <taxon>Phaeosphaeriaceae</taxon>
        <taxon>Parastagonospora</taxon>
    </lineage>
</organism>
<feature type="region of interest" description="Disordered" evidence="1">
    <location>
        <begin position="1"/>
        <end position="70"/>
    </location>
</feature>
<dbReference type="VEuPathDB" id="FungiDB:JI435_075230"/>
<evidence type="ECO:0000313" key="2">
    <source>
        <dbReference type="EMBL" id="QRC94263.1"/>
    </source>
</evidence>
<dbReference type="KEGG" id="pno:SNOG_07523"/>
<name>A0A7U2EYJ3_PHANO</name>
<dbReference type="AlphaFoldDB" id="A0A7U2EYJ3"/>
<accession>A0A7U2EYJ3</accession>
<dbReference type="Proteomes" id="UP000663193">
    <property type="component" value="Chromosome 4"/>
</dbReference>
<gene>
    <name evidence="2" type="ORF">JI435_075230</name>
</gene>
<dbReference type="EMBL" id="CP069026">
    <property type="protein sequence ID" value="QRC94263.1"/>
    <property type="molecule type" value="Genomic_DNA"/>
</dbReference>
<reference evidence="3" key="1">
    <citation type="journal article" date="2021" name="BMC Genomics">
        <title>Chromosome-level genome assembly and manually-curated proteome of model necrotroph Parastagonospora nodorum Sn15 reveals a genome-wide trove of candidate effector homologs, and redundancy of virulence-related functions within an accessory chromosome.</title>
        <authorList>
            <person name="Bertazzoni S."/>
            <person name="Jones D.A.B."/>
            <person name="Phan H.T."/>
            <person name="Tan K.-C."/>
            <person name="Hane J.K."/>
        </authorList>
    </citation>
    <scope>NUCLEOTIDE SEQUENCE [LARGE SCALE GENOMIC DNA]</scope>
    <source>
        <strain evidence="3">SN15 / ATCC MYA-4574 / FGSC 10173)</strain>
    </source>
</reference>
<feature type="compositionally biased region" description="Polar residues" evidence="1">
    <location>
        <begin position="17"/>
        <end position="29"/>
    </location>
</feature>
<feature type="compositionally biased region" description="Basic and acidic residues" evidence="1">
    <location>
        <begin position="32"/>
        <end position="41"/>
    </location>
</feature>
<proteinExistence type="predicted"/>
<evidence type="ECO:0000313" key="3">
    <source>
        <dbReference type="Proteomes" id="UP000663193"/>
    </source>
</evidence>
<evidence type="ECO:0000256" key="1">
    <source>
        <dbReference type="SAM" id="MobiDB-lite"/>
    </source>
</evidence>
<keyword evidence="3" id="KW-1185">Reference proteome</keyword>
<dbReference type="RefSeq" id="XP_001797857.1">
    <property type="nucleotide sequence ID" value="XM_001797805.1"/>
</dbReference>
<protein>
    <submittedName>
        <fullName evidence="2">Uncharacterized protein</fullName>
    </submittedName>
</protein>